<organism evidence="3 4">
    <name type="scientific">Leucobacter weissii</name>
    <dbReference type="NCBI Taxonomy" id="1983706"/>
    <lineage>
        <taxon>Bacteria</taxon>
        <taxon>Bacillati</taxon>
        <taxon>Actinomycetota</taxon>
        <taxon>Actinomycetes</taxon>
        <taxon>Micrococcales</taxon>
        <taxon>Microbacteriaceae</taxon>
        <taxon>Leucobacter</taxon>
    </lineage>
</organism>
<evidence type="ECO:0000313" key="3">
    <source>
        <dbReference type="EMBL" id="MBO1900410.1"/>
    </source>
</evidence>
<dbReference type="AlphaFoldDB" id="A0A939MHP1"/>
<dbReference type="InterPro" id="IPR001279">
    <property type="entry name" value="Metallo-B-lactamas"/>
</dbReference>
<gene>
    <name evidence="3" type="ORF">J4H92_00410</name>
</gene>
<feature type="compositionally biased region" description="Basic and acidic residues" evidence="1">
    <location>
        <begin position="92"/>
        <end position="101"/>
    </location>
</feature>
<dbReference type="SUPFAM" id="SSF56281">
    <property type="entry name" value="Metallo-hydrolase/oxidoreductase"/>
    <property type="match status" value="1"/>
</dbReference>
<dbReference type="Pfam" id="PF00753">
    <property type="entry name" value="Lactamase_B"/>
    <property type="match status" value="1"/>
</dbReference>
<dbReference type="EMBL" id="JAGDYM010000001">
    <property type="protein sequence ID" value="MBO1900410.1"/>
    <property type="molecule type" value="Genomic_DNA"/>
</dbReference>
<evidence type="ECO:0000313" key="4">
    <source>
        <dbReference type="Proteomes" id="UP000664382"/>
    </source>
</evidence>
<dbReference type="PANTHER" id="PTHR23131:SF0">
    <property type="entry name" value="ENDORIBONUCLEASE LACTB2"/>
    <property type="match status" value="1"/>
</dbReference>
<feature type="region of interest" description="Disordered" evidence="1">
    <location>
        <begin position="267"/>
        <end position="315"/>
    </location>
</feature>
<reference evidence="3" key="1">
    <citation type="submission" date="2021-03" db="EMBL/GenBank/DDBJ databases">
        <title>Leucobacter chromiisoli sp. nov., isolated from chromium-containing soil of chemical plant.</title>
        <authorList>
            <person name="Xu Z."/>
        </authorList>
    </citation>
    <scope>NUCLEOTIDE SEQUENCE</scope>
    <source>
        <strain evidence="3">S27</strain>
    </source>
</reference>
<dbReference type="PANTHER" id="PTHR23131">
    <property type="entry name" value="ENDORIBONUCLEASE LACTB2"/>
    <property type="match status" value="1"/>
</dbReference>
<protein>
    <submittedName>
        <fullName evidence="3">MBL fold metallo-hydrolase</fullName>
    </submittedName>
</protein>
<dbReference type="Proteomes" id="UP000664382">
    <property type="component" value="Unassembled WGS sequence"/>
</dbReference>
<keyword evidence="4" id="KW-1185">Reference proteome</keyword>
<dbReference type="SMART" id="SM00849">
    <property type="entry name" value="Lactamase_B"/>
    <property type="match status" value="1"/>
</dbReference>
<name>A0A939MHP1_9MICO</name>
<dbReference type="RefSeq" id="WP_208095048.1">
    <property type="nucleotide sequence ID" value="NZ_JAGDYM010000001.1"/>
</dbReference>
<evidence type="ECO:0000256" key="1">
    <source>
        <dbReference type="SAM" id="MobiDB-lite"/>
    </source>
</evidence>
<dbReference type="CDD" id="cd16278">
    <property type="entry name" value="metallo-hydrolase-like_MBL-fold"/>
    <property type="match status" value="1"/>
</dbReference>
<dbReference type="Gene3D" id="3.60.15.10">
    <property type="entry name" value="Ribonuclease Z/Hydroxyacylglutathione hydrolase-like"/>
    <property type="match status" value="1"/>
</dbReference>
<accession>A0A939MHP1</accession>
<feature type="domain" description="Metallo-beta-lactamase" evidence="2">
    <location>
        <begin position="22"/>
        <end position="197"/>
    </location>
</feature>
<feature type="region of interest" description="Disordered" evidence="1">
    <location>
        <begin position="89"/>
        <end position="111"/>
    </location>
</feature>
<comment type="caution">
    <text evidence="3">The sequence shown here is derived from an EMBL/GenBank/DDBJ whole genome shotgun (WGS) entry which is preliminary data.</text>
</comment>
<sequence>MLSGPEPVLVRAPNPGVMTLEGTNTWVLPAPGGAVVIDPGPADPVHVAALERRGPVAAVLLTHRHADHSEALEVLAADAPVHAVSPQFARNPLRDGADPLRDGAGPLRDGAGPLRDDEVLVIGGARLRVLLTPGHTEDSACFLYENAPGGPLLFTGDTLLGGRSASSISRIDGSLTQYLDSLERLAGRIGVRGLPGHGPEIMDVAEHARGALEHRRARLSELAARLEAGGSPDAEEIARQRHPDRPEVWAPAAWMVRHELAHLARSIADGAPPLGRRSRRDGEDPSPSGTPIGECDRRATPSTVPLAEERPVRGR</sequence>
<proteinExistence type="predicted"/>
<dbReference type="InterPro" id="IPR050662">
    <property type="entry name" value="Sec-metab_biosynth-thioest"/>
</dbReference>
<dbReference type="InterPro" id="IPR036866">
    <property type="entry name" value="RibonucZ/Hydroxyglut_hydro"/>
</dbReference>
<evidence type="ECO:0000259" key="2">
    <source>
        <dbReference type="SMART" id="SM00849"/>
    </source>
</evidence>